<protein>
    <submittedName>
        <fullName evidence="4">Protein PTHB1</fullName>
    </submittedName>
</protein>
<evidence type="ECO:0000259" key="2">
    <source>
        <dbReference type="Pfam" id="PF14727"/>
    </source>
</evidence>
<dbReference type="AlphaFoldDB" id="A0A194QQS4"/>
<evidence type="ECO:0000256" key="1">
    <source>
        <dbReference type="SAM" id="Coils"/>
    </source>
</evidence>
<name>A0A194QQS4_PAPMA</name>
<sequence length="566" mass="65002">MSLFKVKQWWSNTTKNTDNNEHSFSCMKVDKFNSHNDSDCILLGEGTLLKLFKPSLDQDGEQNRITAVIKHAFKRLAYNMTVGPFGSSKARDLICVQSLDGTLSFFDQDTFVFMCIFNDILIPGPVAYTSSNFSSIIALGERHLYCFQDNGLMKTLIRFDYTPICFHSYLIGWYYEPGARLLVMVASDDSKLYVYEGTKLLWACDLMMKAVSLSRCFINSLPGGVVTLYLDGMVSVNYLGTEPDLNPSVNIVNEIVSPVEVQRELESVEEALKLIISEDKDFTKEELSNFEAPVNNITFKYKTTNKTVTVYTNEQEYIIESDDYPEILSVLDHLLNKLNEYYIQTNIGVHIIVKPSKEFITQIIHRFLKSIETHAKERIKLKKLQDELNILQRQFTAVQKRLLVQYGSLPPADCDPLEFLMKDTHQRIINIVHQIIHNRNVVSRAGNTLAAIGRLIICILRNTSTDTLKVVLIEEMLSLDLLHDDCQEWEEAVTKVSSFVTNKLFKNSEKDREKLAPVTEQETLSHINLKRFLRKLKIILEKVFDEIKEDSTRENVVRTEELVEII</sequence>
<evidence type="ECO:0000313" key="5">
    <source>
        <dbReference type="Proteomes" id="UP000053240"/>
    </source>
</evidence>
<dbReference type="InterPro" id="IPR028073">
    <property type="entry name" value="PHTB1_N_dom"/>
</dbReference>
<dbReference type="InParanoid" id="A0A194QQS4"/>
<reference evidence="4 5" key="1">
    <citation type="journal article" date="2015" name="Nat. Commun.">
        <title>Outbred genome sequencing and CRISPR/Cas9 gene editing in butterflies.</title>
        <authorList>
            <person name="Li X."/>
            <person name="Fan D."/>
            <person name="Zhang W."/>
            <person name="Liu G."/>
            <person name="Zhang L."/>
            <person name="Zhao L."/>
            <person name="Fang X."/>
            <person name="Chen L."/>
            <person name="Dong Y."/>
            <person name="Chen Y."/>
            <person name="Ding Y."/>
            <person name="Zhao R."/>
            <person name="Feng M."/>
            <person name="Zhu Y."/>
            <person name="Feng Y."/>
            <person name="Jiang X."/>
            <person name="Zhu D."/>
            <person name="Xiang H."/>
            <person name="Feng X."/>
            <person name="Li S."/>
            <person name="Wang J."/>
            <person name="Zhang G."/>
            <person name="Kronforst M.R."/>
            <person name="Wang W."/>
        </authorList>
    </citation>
    <scope>NUCLEOTIDE SEQUENCE [LARGE SCALE GENOMIC DNA]</scope>
    <source>
        <strain evidence="4">Ya'a_city_454_Pm</strain>
        <tissue evidence="4">Whole body</tissue>
    </source>
</reference>
<dbReference type="InterPro" id="IPR026511">
    <property type="entry name" value="PTHB1"/>
</dbReference>
<evidence type="ECO:0000313" key="4">
    <source>
        <dbReference type="EMBL" id="KPJ07847.1"/>
    </source>
</evidence>
<feature type="domain" description="PTHB1 hairpin" evidence="3">
    <location>
        <begin position="365"/>
        <end position="461"/>
    </location>
</feature>
<dbReference type="Pfam" id="PF14727">
    <property type="entry name" value="PHTB1_N"/>
    <property type="match status" value="2"/>
</dbReference>
<dbReference type="GO" id="GO:0016020">
    <property type="term" value="C:membrane"/>
    <property type="evidence" value="ECO:0007669"/>
    <property type="project" value="TreeGrafter"/>
</dbReference>
<dbReference type="GO" id="GO:0060271">
    <property type="term" value="P:cilium assembly"/>
    <property type="evidence" value="ECO:0007669"/>
    <property type="project" value="TreeGrafter"/>
</dbReference>
<dbReference type="PANTHER" id="PTHR20991">
    <property type="entry name" value="PARATHYROID HORMONE-RESPONSIVE B1 GENE"/>
    <property type="match status" value="1"/>
</dbReference>
<dbReference type="STRING" id="76193.A0A194QQS4"/>
<accession>A0A194QQS4</accession>
<dbReference type="Proteomes" id="UP000053240">
    <property type="component" value="Unassembled WGS sequence"/>
</dbReference>
<feature type="domain" description="PTHB1 N-terminal" evidence="2">
    <location>
        <begin position="132"/>
        <end position="243"/>
    </location>
</feature>
<dbReference type="EMBL" id="KQ461175">
    <property type="protein sequence ID" value="KPJ07847.1"/>
    <property type="molecule type" value="Genomic_DNA"/>
</dbReference>
<evidence type="ECO:0000259" key="3">
    <source>
        <dbReference type="Pfam" id="PF23338"/>
    </source>
</evidence>
<organism evidence="4 5">
    <name type="scientific">Papilio machaon</name>
    <name type="common">Old World swallowtail butterfly</name>
    <dbReference type="NCBI Taxonomy" id="76193"/>
    <lineage>
        <taxon>Eukaryota</taxon>
        <taxon>Metazoa</taxon>
        <taxon>Ecdysozoa</taxon>
        <taxon>Arthropoda</taxon>
        <taxon>Hexapoda</taxon>
        <taxon>Insecta</taxon>
        <taxon>Pterygota</taxon>
        <taxon>Neoptera</taxon>
        <taxon>Endopterygota</taxon>
        <taxon>Lepidoptera</taxon>
        <taxon>Glossata</taxon>
        <taxon>Ditrysia</taxon>
        <taxon>Papilionoidea</taxon>
        <taxon>Papilionidae</taxon>
        <taxon>Papilioninae</taxon>
        <taxon>Papilio</taxon>
    </lineage>
</organism>
<dbReference type="GO" id="GO:0034464">
    <property type="term" value="C:BBSome"/>
    <property type="evidence" value="ECO:0007669"/>
    <property type="project" value="InterPro"/>
</dbReference>
<keyword evidence="1" id="KW-0175">Coiled coil</keyword>
<dbReference type="PANTHER" id="PTHR20991:SF0">
    <property type="entry name" value="PROTEIN PTHB1"/>
    <property type="match status" value="1"/>
</dbReference>
<feature type="domain" description="PTHB1 N-terminal" evidence="2">
    <location>
        <begin position="58"/>
        <end position="131"/>
    </location>
</feature>
<keyword evidence="5" id="KW-1185">Reference proteome</keyword>
<dbReference type="Pfam" id="PF23338">
    <property type="entry name" value="PTHB1_hp"/>
    <property type="match status" value="1"/>
</dbReference>
<dbReference type="InterPro" id="IPR055363">
    <property type="entry name" value="PTHB1_hp_dom"/>
</dbReference>
<feature type="coiled-coil region" evidence="1">
    <location>
        <begin position="374"/>
        <end position="401"/>
    </location>
</feature>
<proteinExistence type="predicted"/>
<gene>
    <name evidence="4" type="ORF">RR48_12689</name>
</gene>